<dbReference type="GO" id="GO:0005802">
    <property type="term" value="C:trans-Golgi network"/>
    <property type="evidence" value="ECO:0007669"/>
    <property type="project" value="TreeGrafter"/>
</dbReference>
<feature type="transmembrane region" description="Helical" evidence="22">
    <location>
        <begin position="330"/>
        <end position="349"/>
    </location>
</feature>
<evidence type="ECO:0000256" key="12">
    <source>
        <dbReference type="ARBA" id="ARBA00022842"/>
    </source>
</evidence>
<dbReference type="InterPro" id="IPR023299">
    <property type="entry name" value="ATPase_P-typ_cyto_dom_N"/>
</dbReference>
<dbReference type="NCBIfam" id="TIGR01652">
    <property type="entry name" value="ATPase-Plipid"/>
    <property type="match status" value="1"/>
</dbReference>
<feature type="transmembrane region" description="Helical" evidence="22">
    <location>
        <begin position="109"/>
        <end position="126"/>
    </location>
</feature>
<dbReference type="SUPFAM" id="SSF81665">
    <property type="entry name" value="Calcium ATPase, transmembrane domain M"/>
    <property type="match status" value="1"/>
</dbReference>
<comment type="subcellular location">
    <subcellularLocation>
        <location evidence="3">Cell membrane</location>
    </subcellularLocation>
    <subcellularLocation>
        <location evidence="4">Golgi apparatus</location>
    </subcellularLocation>
    <subcellularLocation>
        <location evidence="2 22">Membrane</location>
        <topology evidence="2 22">Multi-pass membrane protein</topology>
    </subcellularLocation>
</comment>
<keyword evidence="16 22" id="KW-0472">Membrane</keyword>
<evidence type="ECO:0000256" key="4">
    <source>
        <dbReference type="ARBA" id="ARBA00004555"/>
    </source>
</evidence>
<evidence type="ECO:0000256" key="11">
    <source>
        <dbReference type="ARBA" id="ARBA00022840"/>
    </source>
</evidence>
<evidence type="ECO:0000256" key="17">
    <source>
        <dbReference type="ARBA" id="ARBA00034036"/>
    </source>
</evidence>
<dbReference type="GO" id="GO:0140326">
    <property type="term" value="F:ATPase-coupled intramembrane lipid transporter activity"/>
    <property type="evidence" value="ECO:0007669"/>
    <property type="project" value="UniProtKB-EC"/>
</dbReference>
<dbReference type="Proteomes" id="UP001445076">
    <property type="component" value="Unassembled WGS sequence"/>
</dbReference>
<dbReference type="InterPro" id="IPR059000">
    <property type="entry name" value="ATPase_P-type_domA"/>
</dbReference>
<keyword evidence="28" id="KW-1185">Reference proteome</keyword>
<dbReference type="Pfam" id="PF13246">
    <property type="entry name" value="Cation_ATPase"/>
    <property type="match status" value="1"/>
</dbReference>
<dbReference type="Pfam" id="PF16212">
    <property type="entry name" value="PhoLip_ATPase_C"/>
    <property type="match status" value="1"/>
</dbReference>
<reference evidence="27 28" key="1">
    <citation type="journal article" date="2024" name="BMC Genomics">
        <title>Genome assembly of redclaw crayfish (Cherax quadricarinatus) provides insights into its immune adaptation and hypoxia tolerance.</title>
        <authorList>
            <person name="Liu Z."/>
            <person name="Zheng J."/>
            <person name="Li H."/>
            <person name="Fang K."/>
            <person name="Wang S."/>
            <person name="He J."/>
            <person name="Zhou D."/>
            <person name="Weng S."/>
            <person name="Chi M."/>
            <person name="Gu Z."/>
            <person name="He J."/>
            <person name="Li F."/>
            <person name="Wang M."/>
        </authorList>
    </citation>
    <scope>NUCLEOTIDE SEQUENCE [LARGE SCALE GENOMIC DNA]</scope>
    <source>
        <strain evidence="27">ZL_2023a</strain>
    </source>
</reference>
<evidence type="ECO:0000256" key="7">
    <source>
        <dbReference type="ARBA" id="ARBA00022553"/>
    </source>
</evidence>
<dbReference type="FunFam" id="3.40.1110.10:FF:000055">
    <property type="entry name" value="Phospholipid-transporting ATPase"/>
    <property type="match status" value="1"/>
</dbReference>
<dbReference type="GO" id="GO:0005524">
    <property type="term" value="F:ATP binding"/>
    <property type="evidence" value="ECO:0007669"/>
    <property type="project" value="UniProtKB-UniRule"/>
</dbReference>
<evidence type="ECO:0000256" key="8">
    <source>
        <dbReference type="ARBA" id="ARBA00022692"/>
    </source>
</evidence>
<feature type="binding site" evidence="20">
    <location>
        <position position="585"/>
    </location>
    <ligand>
        <name>ATP</name>
        <dbReference type="ChEBI" id="CHEBI:30616"/>
    </ligand>
</feature>
<evidence type="ECO:0000256" key="15">
    <source>
        <dbReference type="ARBA" id="ARBA00023034"/>
    </source>
</evidence>
<comment type="cofactor">
    <cofactor evidence="1 21">
        <name>Mg(2+)</name>
        <dbReference type="ChEBI" id="CHEBI:18420"/>
    </cofactor>
</comment>
<dbReference type="GO" id="GO:0000287">
    <property type="term" value="F:magnesium ion binding"/>
    <property type="evidence" value="ECO:0007669"/>
    <property type="project" value="UniProtKB-UniRule"/>
</dbReference>
<feature type="compositionally biased region" description="Gly residues" evidence="23">
    <location>
        <begin position="42"/>
        <end position="64"/>
    </location>
</feature>
<evidence type="ECO:0000256" key="6">
    <source>
        <dbReference type="ARBA" id="ARBA00022475"/>
    </source>
</evidence>
<evidence type="ECO:0000256" key="9">
    <source>
        <dbReference type="ARBA" id="ARBA00022723"/>
    </source>
</evidence>
<feature type="transmembrane region" description="Helical" evidence="22">
    <location>
        <begin position="904"/>
        <end position="924"/>
    </location>
</feature>
<gene>
    <name evidence="27" type="ORF">OTU49_003809</name>
</gene>
<evidence type="ECO:0000256" key="13">
    <source>
        <dbReference type="ARBA" id="ARBA00022967"/>
    </source>
</evidence>
<dbReference type="InterPro" id="IPR036412">
    <property type="entry name" value="HAD-like_sf"/>
</dbReference>
<keyword evidence="7" id="KW-0597">Phosphoprotein</keyword>
<evidence type="ECO:0000313" key="27">
    <source>
        <dbReference type="EMBL" id="KAK8739046.1"/>
    </source>
</evidence>
<feature type="binding site" evidence="21">
    <location>
        <position position="814"/>
    </location>
    <ligand>
        <name>Mg(2+)</name>
        <dbReference type="ChEBI" id="CHEBI:18420"/>
    </ligand>
</feature>
<keyword evidence="12 21" id="KW-0460">Magnesium</keyword>
<evidence type="ECO:0000256" key="14">
    <source>
        <dbReference type="ARBA" id="ARBA00022989"/>
    </source>
</evidence>
<feature type="transmembrane region" description="Helical" evidence="22">
    <location>
        <begin position="369"/>
        <end position="390"/>
    </location>
</feature>
<accession>A0AAW0X3V2</accession>
<feature type="binding site" evidence="20">
    <location>
        <position position="440"/>
    </location>
    <ligand>
        <name>ATP</name>
        <dbReference type="ChEBI" id="CHEBI:30616"/>
    </ligand>
</feature>
<feature type="binding site" evidence="20">
    <location>
        <position position="698"/>
    </location>
    <ligand>
        <name>ATP</name>
        <dbReference type="ChEBI" id="CHEBI:30616"/>
    </ligand>
</feature>
<dbReference type="InterPro" id="IPR008250">
    <property type="entry name" value="ATPase_P-typ_transduc_dom_A_sf"/>
</dbReference>
<sequence>MTSVPKTFLIGSSGEEHKEMIKMMVLSCPSCTSPARPDDDSGGGGSDGEGGIGGGGGGGGGAGGPDHRTVYINEPQPHKYCTNAVSTAKYRYKLLFFLPMFLFEQFRRYANVFFLIIALLQQIPGVSPTGRYTTLVPLICILVVSAIKEIAEDIKRHRADDELNKREIEVLKDGQWQWIKWRHIQVGDIVKVHNNKFFPADLVLLASSEPQALCYVETANLDGETNLKIRQGLPQTAHLLEARDLMNLSGKVECEAPNRFLHQFTGNLKELSRPAIPLSPDQVLLRGAKLQNTNWVFGLVVYTGHETKLMKNSATSAPLKRSTVDKQTNNLIILLFFLLIVLCLIMAVFNSQWNANLHWYLSLDDLSVFNFGINFITFIILFNNLIPISLQVSLEVVRFIQAGFINNDVNMYYEENNIWAMARTSNLNEELGMIKYVLSDKTGTLTCNIMEFKRCTIGGTVYSMDDGSCQDLVALVESGITGASVAKQFLTMLAVCHTVIPDRDDSHGDGTIIYHAASPDERALVEGARELGFVFETRTPEYCIIDVLGAKEKYEILNVLEFTSSRKRMSVIVKTPQGQIKLYCKGADTVIYERLGDSQQFRDLTVRHLEEFAAEGLRTLCYAVADVSPAFYEEWKNTYYKASTALQFRERKIEDAAQLIENNLTLLGATAIEDKLQDEVPETIASLLKAGIHVWVLTGDKQETAINIGHSCHLLNQGMPLLILNTESLDETREAVNRHVVEFGEHLKRENEAALIIDGKTLMYALTPDLRKDFLDLCISCKSVICCRVSPSQKAEVVELLTRETGSVTLAIGDGANDVAMIQKANVGVGIAGLEGLQAACASDYAIGQFRFLARLLFVHGAWNYSRLCKVILYSFYKNICLYVIELWWAAMSGWSGQVLFERWSIAMYNVLFTAAPPLVMGIFDRSCSAETRMRYPELYQESQSGSHFNWKVFVWWVWLALVHSVLVFVLPYLSMTQDVAWGHGRVGGYLMTGNMVYTYVVITVCLKAGLETDAWTWVTHLAIWGSIASWFIFLLVYSNFWPILPMAPDMCGIYLQVYSSPVFWFGVILIPLSCLLPDIVVKTVHNSVCKSLTEQVRESEISNKDVSKVLDTKHRLTETARLLKNVFRRTTTRVNLEVELAHGYAFSQEEHGVMGQSEVIRAYDTTQPKPGGM</sequence>
<dbReference type="Gene3D" id="2.70.150.10">
    <property type="entry name" value="Calcium-transporting ATPase, cytoplasmic transduction domain A"/>
    <property type="match status" value="1"/>
</dbReference>
<comment type="catalytic activity">
    <reaction evidence="18">
        <text>a 1,2-diacyl-sn-glycero-3-phospho-L-serine(out) + ATP + H2O = a 1,2-diacyl-sn-glycero-3-phospho-L-serine(in) + ADP + phosphate + H(+)</text>
        <dbReference type="Rhea" id="RHEA:38567"/>
        <dbReference type="ChEBI" id="CHEBI:15377"/>
        <dbReference type="ChEBI" id="CHEBI:15378"/>
        <dbReference type="ChEBI" id="CHEBI:30616"/>
        <dbReference type="ChEBI" id="CHEBI:43474"/>
        <dbReference type="ChEBI" id="CHEBI:57262"/>
        <dbReference type="ChEBI" id="CHEBI:456216"/>
    </reaction>
    <physiologicalReaction direction="left-to-right" evidence="18">
        <dbReference type="Rhea" id="RHEA:38568"/>
    </physiologicalReaction>
</comment>
<dbReference type="EC" id="7.6.2.1" evidence="22"/>
<feature type="domain" description="P-type ATPase C-terminal" evidence="26">
    <location>
        <begin position="840"/>
        <end position="1089"/>
    </location>
</feature>
<dbReference type="FunFam" id="2.70.150.10:FF:000021">
    <property type="entry name" value="Phospholipid-transporting ATPase"/>
    <property type="match status" value="1"/>
</dbReference>
<feature type="domain" description="P-type ATPase N-terminal" evidence="25">
    <location>
        <begin position="70"/>
        <end position="135"/>
    </location>
</feature>
<feature type="transmembrane region" description="Helical" evidence="22">
    <location>
        <begin position="987"/>
        <end position="1010"/>
    </location>
</feature>
<evidence type="ECO:0000256" key="18">
    <source>
        <dbReference type="ARBA" id="ARBA00051303"/>
    </source>
</evidence>
<dbReference type="InterPro" id="IPR032630">
    <property type="entry name" value="P_typ_ATPase_c"/>
</dbReference>
<dbReference type="InterPro" id="IPR001757">
    <property type="entry name" value="P_typ_ATPase"/>
</dbReference>
<feature type="binding site" evidence="20">
    <location>
        <position position="817"/>
    </location>
    <ligand>
        <name>ATP</name>
        <dbReference type="ChEBI" id="CHEBI:30616"/>
    </ligand>
</feature>
<evidence type="ECO:0000259" key="25">
    <source>
        <dbReference type="Pfam" id="PF16209"/>
    </source>
</evidence>
<proteinExistence type="inferred from homology"/>
<feature type="binding site" evidence="21">
    <location>
        <position position="440"/>
    </location>
    <ligand>
        <name>Mg(2+)</name>
        <dbReference type="ChEBI" id="CHEBI:18420"/>
    </ligand>
</feature>
<feature type="binding site" evidence="20">
    <location>
        <position position="442"/>
    </location>
    <ligand>
        <name>ATP</name>
        <dbReference type="ChEBI" id="CHEBI:30616"/>
    </ligand>
</feature>
<feature type="binding site" evidence="20">
    <location>
        <position position="441"/>
    </location>
    <ligand>
        <name>ATP</name>
        <dbReference type="ChEBI" id="CHEBI:30616"/>
    </ligand>
</feature>
<dbReference type="CDD" id="cd02073">
    <property type="entry name" value="P-type_ATPase_APLT_Dnf-like"/>
    <property type="match status" value="1"/>
</dbReference>
<dbReference type="SFLD" id="SFLDF00027">
    <property type="entry name" value="p-type_atpase"/>
    <property type="match status" value="1"/>
</dbReference>
<dbReference type="PANTHER" id="PTHR24092">
    <property type="entry name" value="PROBABLE PHOSPHOLIPID-TRANSPORTING ATPASE"/>
    <property type="match status" value="1"/>
</dbReference>
<feature type="binding site" evidence="20">
    <location>
        <position position="562"/>
    </location>
    <ligand>
        <name>ATP</name>
        <dbReference type="ChEBI" id="CHEBI:30616"/>
    </ligand>
</feature>
<dbReference type="FunFam" id="3.40.50.1000:FF:000010">
    <property type="entry name" value="Phospholipid-transporting ATPase"/>
    <property type="match status" value="1"/>
</dbReference>
<keyword evidence="13 22" id="KW-1278">Translocase</keyword>
<feature type="transmembrane region" description="Helical" evidence="22">
    <location>
        <begin position="132"/>
        <end position="151"/>
    </location>
</feature>
<dbReference type="InterPro" id="IPR018303">
    <property type="entry name" value="ATPase_P-typ_P_site"/>
</dbReference>
<keyword evidence="8 22" id="KW-0812">Transmembrane</keyword>
<feature type="active site" description="4-aspartylphosphate intermediate" evidence="19">
    <location>
        <position position="440"/>
    </location>
</feature>
<feature type="binding site" evidence="20">
    <location>
        <position position="699"/>
    </location>
    <ligand>
        <name>ATP</name>
        <dbReference type="ChEBI" id="CHEBI:30616"/>
    </ligand>
</feature>
<dbReference type="SFLD" id="SFLDG00002">
    <property type="entry name" value="C1.7:_P-type_atpase_like"/>
    <property type="match status" value="1"/>
</dbReference>
<dbReference type="SUPFAM" id="SSF81653">
    <property type="entry name" value="Calcium ATPase, transduction domain A"/>
    <property type="match status" value="1"/>
</dbReference>
<feature type="binding site" evidence="20">
    <location>
        <position position="818"/>
    </location>
    <ligand>
        <name>ATP</name>
        <dbReference type="ChEBI" id="CHEBI:30616"/>
    </ligand>
</feature>
<dbReference type="InterPro" id="IPR006539">
    <property type="entry name" value="P-type_ATPase_IV"/>
</dbReference>
<evidence type="ECO:0000256" key="21">
    <source>
        <dbReference type="PIRSR" id="PIRSR606539-3"/>
    </source>
</evidence>
<feature type="binding site" evidence="21">
    <location>
        <position position="442"/>
    </location>
    <ligand>
        <name>Mg(2+)</name>
        <dbReference type="ChEBI" id="CHEBI:18420"/>
    </ligand>
</feature>
<comment type="similarity">
    <text evidence="5 22">Belongs to the cation transport ATPase (P-type) (TC 3.A.3) family. Type IV subfamily.</text>
</comment>
<evidence type="ECO:0000256" key="1">
    <source>
        <dbReference type="ARBA" id="ARBA00001946"/>
    </source>
</evidence>
<comment type="catalytic activity">
    <reaction evidence="17 22">
        <text>ATP + H2O + phospholipidSide 1 = ADP + phosphate + phospholipidSide 2.</text>
        <dbReference type="EC" id="7.6.2.1"/>
    </reaction>
</comment>
<feature type="transmembrane region" description="Helical" evidence="22">
    <location>
        <begin position="871"/>
        <end position="892"/>
    </location>
</feature>
<keyword evidence="15" id="KW-0333">Golgi apparatus</keyword>
<evidence type="ECO:0000256" key="3">
    <source>
        <dbReference type="ARBA" id="ARBA00004236"/>
    </source>
</evidence>
<dbReference type="PROSITE" id="PS00154">
    <property type="entry name" value="ATPASE_E1_E2"/>
    <property type="match status" value="1"/>
</dbReference>
<dbReference type="InterPro" id="IPR023298">
    <property type="entry name" value="ATPase_P-typ_TM_dom_sf"/>
</dbReference>
<evidence type="ECO:0000256" key="5">
    <source>
        <dbReference type="ARBA" id="ARBA00008109"/>
    </source>
</evidence>
<feature type="transmembrane region" description="Helical" evidence="22">
    <location>
        <begin position="953"/>
        <end position="975"/>
    </location>
</feature>
<name>A0AAW0X3V2_CHEQU</name>
<dbReference type="GO" id="GO:0016887">
    <property type="term" value="F:ATP hydrolysis activity"/>
    <property type="evidence" value="ECO:0007669"/>
    <property type="project" value="InterPro"/>
</dbReference>
<dbReference type="Gene3D" id="3.40.1110.10">
    <property type="entry name" value="Calcium-transporting ATPase, cytoplasmic domain N"/>
    <property type="match status" value="1"/>
</dbReference>
<protein>
    <recommendedName>
        <fullName evidence="22">Phospholipid-transporting ATPase</fullName>
        <ecNumber evidence="22">7.6.2.1</ecNumber>
    </recommendedName>
</protein>
<dbReference type="Pfam" id="PF00122">
    <property type="entry name" value="E1-E2_ATPase"/>
    <property type="match status" value="1"/>
</dbReference>
<evidence type="ECO:0000256" key="10">
    <source>
        <dbReference type="ARBA" id="ARBA00022741"/>
    </source>
</evidence>
<feature type="binding site" evidence="20">
    <location>
        <position position="521"/>
    </location>
    <ligand>
        <name>ATP</name>
        <dbReference type="ChEBI" id="CHEBI:30616"/>
    </ligand>
</feature>
<evidence type="ECO:0000256" key="23">
    <source>
        <dbReference type="SAM" id="MobiDB-lite"/>
    </source>
</evidence>
<evidence type="ECO:0000256" key="19">
    <source>
        <dbReference type="PIRSR" id="PIRSR606539-1"/>
    </source>
</evidence>
<feature type="domain" description="P-type ATPase A" evidence="24">
    <location>
        <begin position="163"/>
        <end position="227"/>
    </location>
</feature>
<feature type="binding site" evidence="20">
    <location>
        <position position="700"/>
    </location>
    <ligand>
        <name>ATP</name>
        <dbReference type="ChEBI" id="CHEBI:30616"/>
    </ligand>
</feature>
<dbReference type="InterPro" id="IPR023214">
    <property type="entry name" value="HAD_sf"/>
</dbReference>
<dbReference type="GO" id="GO:0045332">
    <property type="term" value="P:phospholipid translocation"/>
    <property type="evidence" value="ECO:0007669"/>
    <property type="project" value="TreeGrafter"/>
</dbReference>
<dbReference type="InterPro" id="IPR044492">
    <property type="entry name" value="P_typ_ATPase_HD_dom"/>
</dbReference>
<keyword evidence="14 22" id="KW-1133">Transmembrane helix</keyword>
<dbReference type="PANTHER" id="PTHR24092:SF150">
    <property type="entry name" value="PHOSPHOLIPID-TRANSPORTING ATPASE"/>
    <property type="match status" value="1"/>
</dbReference>
<dbReference type="SUPFAM" id="SSF56784">
    <property type="entry name" value="HAD-like"/>
    <property type="match status" value="1"/>
</dbReference>
<dbReference type="SUPFAM" id="SSF81660">
    <property type="entry name" value="Metal cation-transporting ATPase, ATP-binding domain N"/>
    <property type="match status" value="1"/>
</dbReference>
<keyword evidence="6" id="KW-1003">Cell membrane</keyword>
<dbReference type="Gene3D" id="3.40.50.1000">
    <property type="entry name" value="HAD superfamily/HAD-like"/>
    <property type="match status" value="1"/>
</dbReference>
<evidence type="ECO:0000313" key="28">
    <source>
        <dbReference type="Proteomes" id="UP001445076"/>
    </source>
</evidence>
<feature type="binding site" evidence="20">
    <location>
        <position position="618"/>
    </location>
    <ligand>
        <name>ATP</name>
        <dbReference type="ChEBI" id="CHEBI:30616"/>
    </ligand>
</feature>
<dbReference type="GO" id="GO:0005886">
    <property type="term" value="C:plasma membrane"/>
    <property type="evidence" value="ECO:0007669"/>
    <property type="project" value="UniProtKB-SubCell"/>
</dbReference>
<keyword evidence="9 21" id="KW-0479">Metal-binding</keyword>
<evidence type="ECO:0000256" key="2">
    <source>
        <dbReference type="ARBA" id="ARBA00004141"/>
    </source>
</evidence>
<feature type="transmembrane region" description="Helical" evidence="22">
    <location>
        <begin position="1022"/>
        <end position="1042"/>
    </location>
</feature>
<evidence type="ECO:0000256" key="22">
    <source>
        <dbReference type="RuleBase" id="RU362033"/>
    </source>
</evidence>
<dbReference type="PRINTS" id="PR00119">
    <property type="entry name" value="CATATPASE"/>
</dbReference>
<evidence type="ECO:0000256" key="20">
    <source>
        <dbReference type="PIRSR" id="PIRSR606539-2"/>
    </source>
</evidence>
<dbReference type="Pfam" id="PF16209">
    <property type="entry name" value="PhoLip_ATPase_N"/>
    <property type="match status" value="1"/>
</dbReference>
<organism evidence="27 28">
    <name type="scientific">Cherax quadricarinatus</name>
    <name type="common">Australian red claw crayfish</name>
    <dbReference type="NCBI Taxonomy" id="27406"/>
    <lineage>
        <taxon>Eukaryota</taxon>
        <taxon>Metazoa</taxon>
        <taxon>Ecdysozoa</taxon>
        <taxon>Arthropoda</taxon>
        <taxon>Crustacea</taxon>
        <taxon>Multicrustacea</taxon>
        <taxon>Malacostraca</taxon>
        <taxon>Eumalacostraca</taxon>
        <taxon>Eucarida</taxon>
        <taxon>Decapoda</taxon>
        <taxon>Pleocyemata</taxon>
        <taxon>Astacidea</taxon>
        <taxon>Parastacoidea</taxon>
        <taxon>Parastacidae</taxon>
        <taxon>Cherax</taxon>
    </lineage>
</organism>
<comment type="caution">
    <text evidence="27">The sequence shown here is derived from an EMBL/GenBank/DDBJ whole genome shotgun (WGS) entry which is preliminary data.</text>
</comment>
<dbReference type="NCBIfam" id="TIGR01494">
    <property type="entry name" value="ATPase_P-type"/>
    <property type="match status" value="2"/>
</dbReference>
<evidence type="ECO:0000256" key="16">
    <source>
        <dbReference type="ARBA" id="ARBA00023136"/>
    </source>
</evidence>
<feature type="binding site" evidence="21">
    <location>
        <position position="818"/>
    </location>
    <ligand>
        <name>Mg(2+)</name>
        <dbReference type="ChEBI" id="CHEBI:18420"/>
    </ligand>
</feature>
<keyword evidence="11 20" id="KW-0067">ATP-binding</keyword>
<dbReference type="InterPro" id="IPR032631">
    <property type="entry name" value="P-type_ATPase_N"/>
</dbReference>
<dbReference type="SFLD" id="SFLDS00003">
    <property type="entry name" value="Haloacid_Dehalogenase"/>
    <property type="match status" value="1"/>
</dbReference>
<evidence type="ECO:0000259" key="24">
    <source>
        <dbReference type="Pfam" id="PF00122"/>
    </source>
</evidence>
<dbReference type="AlphaFoldDB" id="A0AAW0X3V2"/>
<feature type="binding site" evidence="20">
    <location>
        <position position="788"/>
    </location>
    <ligand>
        <name>ATP</name>
        <dbReference type="ChEBI" id="CHEBI:30616"/>
    </ligand>
</feature>
<evidence type="ECO:0000259" key="26">
    <source>
        <dbReference type="Pfam" id="PF16212"/>
    </source>
</evidence>
<dbReference type="EMBL" id="JARKIK010000038">
    <property type="protein sequence ID" value="KAK8739046.1"/>
    <property type="molecule type" value="Genomic_DNA"/>
</dbReference>
<keyword evidence="10 20" id="KW-0547">Nucleotide-binding</keyword>
<feature type="transmembrane region" description="Helical" evidence="22">
    <location>
        <begin position="1062"/>
        <end position="1082"/>
    </location>
</feature>
<feature type="binding site" evidence="20">
    <location>
        <position position="794"/>
    </location>
    <ligand>
        <name>ATP</name>
        <dbReference type="ChEBI" id="CHEBI:30616"/>
    </ligand>
</feature>
<feature type="region of interest" description="Disordered" evidence="23">
    <location>
        <begin position="30"/>
        <end position="69"/>
    </location>
</feature>